<comment type="caution">
    <text evidence="2">The sequence shown here is derived from an EMBL/GenBank/DDBJ whole genome shotgun (WGS) entry which is preliminary data.</text>
</comment>
<proteinExistence type="predicted"/>
<keyword evidence="1" id="KW-0472">Membrane</keyword>
<dbReference type="EMBL" id="JGZO01000031">
    <property type="protein sequence ID" value="KFI90293.1"/>
    <property type="molecule type" value="Genomic_DNA"/>
</dbReference>
<accession>A0A087D443</accession>
<evidence type="ECO:0000313" key="3">
    <source>
        <dbReference type="Proteomes" id="UP000029033"/>
    </source>
</evidence>
<evidence type="ECO:0000256" key="1">
    <source>
        <dbReference type="SAM" id="Phobius"/>
    </source>
</evidence>
<protein>
    <submittedName>
        <fullName evidence="2">Uncharacterized protein</fullName>
    </submittedName>
</protein>
<feature type="transmembrane region" description="Helical" evidence="1">
    <location>
        <begin position="31"/>
        <end position="51"/>
    </location>
</feature>
<keyword evidence="3" id="KW-1185">Reference proteome</keyword>
<sequence length="55" mass="6076">MWQKWLLVILYLLMLIGNVSSIGKKRDPITPQSAVADVIFNLALIAVILSIPEVA</sequence>
<dbReference type="STRING" id="158787.BSCA_1904"/>
<gene>
    <name evidence="2" type="ORF">BSCA_1904</name>
</gene>
<keyword evidence="1" id="KW-0812">Transmembrane</keyword>
<dbReference type="AlphaFoldDB" id="A0A087D443"/>
<reference evidence="2 3" key="1">
    <citation type="submission" date="2014-03" db="EMBL/GenBank/DDBJ databases">
        <title>Genomics of Bifidobacteria.</title>
        <authorList>
            <person name="Ventura M."/>
            <person name="Milani C."/>
            <person name="Lugli G.A."/>
        </authorList>
    </citation>
    <scope>NUCLEOTIDE SEQUENCE [LARGE SCALE GENOMIC DNA]</scope>
    <source>
        <strain evidence="2 3">LMG 21589</strain>
    </source>
</reference>
<dbReference type="Proteomes" id="UP000029033">
    <property type="component" value="Unassembled WGS sequence"/>
</dbReference>
<evidence type="ECO:0000313" key="2">
    <source>
        <dbReference type="EMBL" id="KFI90293.1"/>
    </source>
</evidence>
<name>A0A087D443_9BIFI</name>
<organism evidence="2 3">
    <name type="scientific">Bifidobacterium scardovii</name>
    <dbReference type="NCBI Taxonomy" id="158787"/>
    <lineage>
        <taxon>Bacteria</taxon>
        <taxon>Bacillati</taxon>
        <taxon>Actinomycetota</taxon>
        <taxon>Actinomycetes</taxon>
        <taxon>Bifidobacteriales</taxon>
        <taxon>Bifidobacteriaceae</taxon>
        <taxon>Bifidobacterium</taxon>
    </lineage>
</organism>
<keyword evidence="1" id="KW-1133">Transmembrane helix</keyword>